<dbReference type="AlphaFoldDB" id="A0AAQ1G5Y2"/>
<protein>
    <submittedName>
        <fullName evidence="1">Uncharacterized protein</fullName>
    </submittedName>
</protein>
<organism evidence="1 2">
    <name type="scientific">Halopseudomonas aestusnigri</name>
    <dbReference type="NCBI Taxonomy" id="857252"/>
    <lineage>
        <taxon>Bacteria</taxon>
        <taxon>Pseudomonadati</taxon>
        <taxon>Pseudomonadota</taxon>
        <taxon>Gammaproteobacteria</taxon>
        <taxon>Pseudomonadales</taxon>
        <taxon>Pseudomonadaceae</taxon>
        <taxon>Halopseudomonas</taxon>
    </lineage>
</organism>
<keyword evidence="2" id="KW-1185">Reference proteome</keyword>
<gene>
    <name evidence="1" type="ORF">SAMN05216586_102386</name>
</gene>
<accession>A0AAQ1G5Y2</accession>
<evidence type="ECO:0000313" key="1">
    <source>
        <dbReference type="EMBL" id="SEF95552.1"/>
    </source>
</evidence>
<evidence type="ECO:0000313" key="2">
    <source>
        <dbReference type="Proteomes" id="UP000243518"/>
    </source>
</evidence>
<sequence length="30" mass="3646">MSMIKRIISRRDSVRPVQVAQAHPNFWMYQ</sequence>
<dbReference type="EMBL" id="FNVE01000002">
    <property type="protein sequence ID" value="SEF95552.1"/>
    <property type="molecule type" value="Genomic_DNA"/>
</dbReference>
<reference evidence="1 2" key="1">
    <citation type="submission" date="2016-10" db="EMBL/GenBank/DDBJ databases">
        <authorList>
            <person name="Varghese N."/>
            <person name="Submissions S."/>
        </authorList>
    </citation>
    <scope>NUCLEOTIDE SEQUENCE [LARGE SCALE GENOMIC DNA]</scope>
    <source>
        <strain evidence="1 2">CECT 8317</strain>
    </source>
</reference>
<proteinExistence type="predicted"/>
<name>A0AAQ1G5Y2_9GAMM</name>
<comment type="caution">
    <text evidence="1">The sequence shown here is derived from an EMBL/GenBank/DDBJ whole genome shotgun (WGS) entry which is preliminary data.</text>
</comment>
<dbReference type="Proteomes" id="UP000243518">
    <property type="component" value="Unassembled WGS sequence"/>
</dbReference>